<sequence>MLVLKANAIFSSAIHLLSASNNDFIQNYYVYPLWFWQQLVHPKMLGIYKAKLKGQGLDDFSILEEFEYYVMRYMREIVSKNTSIITDAICFSNVIDTRNSYSQLELDELQVEWAEFLALYITLNTCQCQVNVYLTKQIKNPSQTLRVLGSCSSLSLHQTKNTSKTSLHATRSSCLPSVSNNQASVSLTHCVSHVPLSIASSTLSLVLPRLPSAPNNQVDVSPISYPCPNAQQ</sequence>
<organism evidence="2">
    <name type="scientific">Cucumis melo</name>
    <name type="common">Muskmelon</name>
    <dbReference type="NCBI Taxonomy" id="3656"/>
    <lineage>
        <taxon>Eukaryota</taxon>
        <taxon>Viridiplantae</taxon>
        <taxon>Streptophyta</taxon>
        <taxon>Embryophyta</taxon>
        <taxon>Tracheophyta</taxon>
        <taxon>Spermatophyta</taxon>
        <taxon>Magnoliopsida</taxon>
        <taxon>eudicotyledons</taxon>
        <taxon>Gunneridae</taxon>
        <taxon>Pentapetalae</taxon>
        <taxon>rosids</taxon>
        <taxon>fabids</taxon>
        <taxon>Cucurbitales</taxon>
        <taxon>Cucurbitaceae</taxon>
        <taxon>Benincaseae</taxon>
        <taxon>Cucumis</taxon>
    </lineage>
</organism>
<name>A0A9I9EBD3_CUCME</name>
<accession>A0A9I9EBD3</accession>
<protein>
    <submittedName>
        <fullName evidence="2">Uncharacterized protein</fullName>
    </submittedName>
</protein>
<dbReference type="Gramene" id="MELO3C031450.2.1">
    <property type="protein sequence ID" value="MELO3C031450.2.1"/>
    <property type="gene ID" value="MELO3C031450.2"/>
</dbReference>
<feature type="chain" id="PRO_5039951465" evidence="1">
    <location>
        <begin position="20"/>
        <end position="232"/>
    </location>
</feature>
<feature type="signal peptide" evidence="1">
    <location>
        <begin position="1"/>
        <end position="19"/>
    </location>
</feature>
<dbReference type="EnsemblPlants" id="MELO3C031450.2.1">
    <property type="protein sequence ID" value="MELO3C031450.2.1"/>
    <property type="gene ID" value="MELO3C031450.2"/>
</dbReference>
<evidence type="ECO:0000256" key="1">
    <source>
        <dbReference type="SAM" id="SignalP"/>
    </source>
</evidence>
<dbReference type="AlphaFoldDB" id="A0A9I9EBD3"/>
<proteinExistence type="predicted"/>
<evidence type="ECO:0000313" key="2">
    <source>
        <dbReference type="EnsemblPlants" id="MELO3C031450.2.1"/>
    </source>
</evidence>
<keyword evidence="1" id="KW-0732">Signal</keyword>
<reference evidence="2" key="1">
    <citation type="submission" date="2023-03" db="UniProtKB">
        <authorList>
            <consortium name="EnsemblPlants"/>
        </authorList>
    </citation>
    <scope>IDENTIFICATION</scope>
</reference>